<evidence type="ECO:0000256" key="2">
    <source>
        <dbReference type="SAM" id="MobiDB-lite"/>
    </source>
</evidence>
<dbReference type="InterPro" id="IPR011993">
    <property type="entry name" value="PH-like_dom_sf"/>
</dbReference>
<dbReference type="OrthoDB" id="10030336at2759"/>
<dbReference type="Gene3D" id="2.30.29.30">
    <property type="entry name" value="Pleckstrin-homology domain (PH domain)/Phosphotyrosine-binding domain (PTB)"/>
    <property type="match status" value="1"/>
</dbReference>
<accession>A0A9Q0N6G5</accession>
<sequence length="312" mass="35985">MIFFGVPHAVKTSFIPSDLRVFLLIEVVIIRLIGWQEVPRPNSRTEIVQAMRRIRYECKVQNTKKRKVTIQISVDGVRIALKKKKRKKKQQWPTDSDSIELMQHPIYRIFYVSHDSSDLKIFSYIARDGSTDTFKCAVFKSNKKSQAMRIVRTVGQAFEVCHKFNLQKNSLEQNNDDHSDTPCEYTDRCSEISDDIDERKKDPIPEAPLKRPSHLDIMPTSNFNFRKTSDNEDKSPSSPLSPTIEMQKLREQLEQQALQTREALSQLMLARTQQLLQQNRELLEHLASLGGYNESDRPGLTPANIGLAPQMN</sequence>
<dbReference type="Proteomes" id="UP001151699">
    <property type="component" value="Chromosome B"/>
</dbReference>
<dbReference type="InterPro" id="IPR051133">
    <property type="entry name" value="Adapter_Engulfment-Domain"/>
</dbReference>
<feature type="compositionally biased region" description="Basic and acidic residues" evidence="2">
    <location>
        <begin position="194"/>
        <end position="204"/>
    </location>
</feature>
<dbReference type="PANTHER" id="PTHR11232">
    <property type="entry name" value="PHOSPHOTYROSINE INTERACTION DOMAIN-CONTAINING FAMILY MEMBER"/>
    <property type="match status" value="1"/>
</dbReference>
<dbReference type="Pfam" id="PF00640">
    <property type="entry name" value="PID"/>
    <property type="match status" value="1"/>
</dbReference>
<proteinExistence type="predicted"/>
<feature type="region of interest" description="Disordered" evidence="2">
    <location>
        <begin position="194"/>
        <end position="242"/>
    </location>
</feature>
<comment type="caution">
    <text evidence="4">The sequence shown here is derived from an EMBL/GenBank/DDBJ whole genome shotgun (WGS) entry which is preliminary data.</text>
</comment>
<dbReference type="SMART" id="SM00462">
    <property type="entry name" value="PTB"/>
    <property type="match status" value="1"/>
</dbReference>
<protein>
    <submittedName>
        <fullName evidence="4">Capon-like protein</fullName>
    </submittedName>
</protein>
<dbReference type="GO" id="GO:0050998">
    <property type="term" value="F:nitric-oxide synthase binding"/>
    <property type="evidence" value="ECO:0007669"/>
    <property type="project" value="TreeGrafter"/>
</dbReference>
<dbReference type="EMBL" id="WJQU01000002">
    <property type="protein sequence ID" value="KAJ6643916.1"/>
    <property type="molecule type" value="Genomic_DNA"/>
</dbReference>
<organism evidence="4 5">
    <name type="scientific">Pseudolycoriella hygida</name>
    <dbReference type="NCBI Taxonomy" id="35572"/>
    <lineage>
        <taxon>Eukaryota</taxon>
        <taxon>Metazoa</taxon>
        <taxon>Ecdysozoa</taxon>
        <taxon>Arthropoda</taxon>
        <taxon>Hexapoda</taxon>
        <taxon>Insecta</taxon>
        <taxon>Pterygota</taxon>
        <taxon>Neoptera</taxon>
        <taxon>Endopterygota</taxon>
        <taxon>Diptera</taxon>
        <taxon>Nematocera</taxon>
        <taxon>Sciaroidea</taxon>
        <taxon>Sciaridae</taxon>
        <taxon>Pseudolycoriella</taxon>
    </lineage>
</organism>
<evidence type="ECO:0000313" key="5">
    <source>
        <dbReference type="Proteomes" id="UP001151699"/>
    </source>
</evidence>
<keyword evidence="5" id="KW-1185">Reference proteome</keyword>
<feature type="region of interest" description="Disordered" evidence="2">
    <location>
        <begin position="293"/>
        <end position="312"/>
    </location>
</feature>
<dbReference type="AlphaFoldDB" id="A0A9Q0N6G5"/>
<dbReference type="FunFam" id="2.30.29.30:FF:000124">
    <property type="entry name" value="carboxyl-terminal PDZ ligand of neuronal nitric oxide synthase protein-like"/>
    <property type="match status" value="1"/>
</dbReference>
<evidence type="ECO:0000313" key="4">
    <source>
        <dbReference type="EMBL" id="KAJ6643916.1"/>
    </source>
</evidence>
<dbReference type="SUPFAM" id="SSF50729">
    <property type="entry name" value="PH domain-like"/>
    <property type="match status" value="1"/>
</dbReference>
<name>A0A9Q0N6G5_9DIPT</name>
<evidence type="ECO:0000259" key="3">
    <source>
        <dbReference type="PROSITE" id="PS01179"/>
    </source>
</evidence>
<evidence type="ECO:0000256" key="1">
    <source>
        <dbReference type="ARBA" id="ARBA00023054"/>
    </source>
</evidence>
<dbReference type="PROSITE" id="PS01179">
    <property type="entry name" value="PID"/>
    <property type="match status" value="1"/>
</dbReference>
<dbReference type="PANTHER" id="PTHR11232:SF17">
    <property type="entry name" value="CAPON-LIKE PROTEIN"/>
    <property type="match status" value="1"/>
</dbReference>
<feature type="domain" description="PID" evidence="3">
    <location>
        <begin position="101"/>
        <end position="173"/>
    </location>
</feature>
<reference evidence="4" key="1">
    <citation type="submission" date="2022-07" db="EMBL/GenBank/DDBJ databases">
        <authorList>
            <person name="Trinca V."/>
            <person name="Uliana J.V.C."/>
            <person name="Torres T.T."/>
            <person name="Ward R.J."/>
            <person name="Monesi N."/>
        </authorList>
    </citation>
    <scope>NUCLEOTIDE SEQUENCE</scope>
    <source>
        <strain evidence="4">HSMRA1968</strain>
        <tissue evidence="4">Whole embryos</tissue>
    </source>
</reference>
<dbReference type="InterPro" id="IPR006020">
    <property type="entry name" value="PTB/PI_dom"/>
</dbReference>
<keyword evidence="1" id="KW-0175">Coiled coil</keyword>
<gene>
    <name evidence="4" type="ORF">Bhyg_08881</name>
</gene>